<sequence>MPELPELEVTKDRLRLALTGRVAAGALVRSPVALKTVTPPLESLVGRHIRSVSRFGKVICIAIDGSTGSSLPPPTTSSSPPSTSALPSATSPVPTSTSPFPLSTSPLYLCIHLMLSGRFAFGPTKAPLNRLHAFVLSLDRDEDLRVVEDSTKHRLSIYLVTDPHQIDIVARLGPDPLAPEFTLARFKQALARRSRTLKRFLTDQSAIAGIGNCFSDEILLEARLSPFTLSTAVKPEETIRLYMAVKKVLQDATVHLRALDRLPERKDRTFLRVHDRLDQPCPACSTPVKRVSYSESTLYYCPTCQTGGRELADRRFSKFLK</sequence>
<evidence type="ECO:0000256" key="6">
    <source>
        <dbReference type="ARBA" id="ARBA00022771"/>
    </source>
</evidence>
<dbReference type="SUPFAM" id="SSF46946">
    <property type="entry name" value="S13-like H2TH domain"/>
    <property type="match status" value="1"/>
</dbReference>
<dbReference type="EMBL" id="VGIR01000067">
    <property type="protein sequence ID" value="MBM3332205.1"/>
    <property type="molecule type" value="Genomic_DNA"/>
</dbReference>
<comment type="similarity">
    <text evidence="3">Belongs to the FPG family.</text>
</comment>
<keyword evidence="7" id="KW-0378">Hydrolase</keyword>
<evidence type="ECO:0000256" key="2">
    <source>
        <dbReference type="ARBA" id="ARBA00001947"/>
    </source>
</evidence>
<evidence type="ECO:0000313" key="18">
    <source>
        <dbReference type="EMBL" id="MBM3332205.1"/>
    </source>
</evidence>
<comment type="catalytic activity">
    <reaction evidence="1">
        <text>Hydrolysis of DNA containing ring-opened 7-methylguanine residues, releasing 2,6-diamino-4-hydroxy-5-(N-methyl)formamidopyrimidine.</text>
        <dbReference type="EC" id="3.2.2.23"/>
    </reaction>
</comment>
<dbReference type="SUPFAM" id="SSF57716">
    <property type="entry name" value="Glucocorticoid receptor-like (DNA-binding domain)"/>
    <property type="match status" value="1"/>
</dbReference>
<dbReference type="InterPro" id="IPR010663">
    <property type="entry name" value="Znf_FPG/IleRS"/>
</dbReference>
<dbReference type="Pfam" id="PF01149">
    <property type="entry name" value="Fapy_DNA_glyco"/>
    <property type="match status" value="1"/>
</dbReference>
<keyword evidence="8" id="KW-0862">Zinc</keyword>
<dbReference type="SUPFAM" id="SSF81624">
    <property type="entry name" value="N-terminal domain of MutM-like DNA repair proteins"/>
    <property type="match status" value="1"/>
</dbReference>
<evidence type="ECO:0000256" key="4">
    <source>
        <dbReference type="ARBA" id="ARBA00022723"/>
    </source>
</evidence>
<dbReference type="Pfam" id="PF06831">
    <property type="entry name" value="H2TH"/>
    <property type="match status" value="1"/>
</dbReference>
<dbReference type="Gene3D" id="1.10.8.50">
    <property type="match status" value="1"/>
</dbReference>
<dbReference type="Pfam" id="PF06827">
    <property type="entry name" value="zf-FPG_IleRS"/>
    <property type="match status" value="1"/>
</dbReference>
<dbReference type="InterPro" id="IPR012319">
    <property type="entry name" value="FPG_cat"/>
</dbReference>
<dbReference type="SMART" id="SM00898">
    <property type="entry name" value="Fapy_DNA_glyco"/>
    <property type="match status" value="1"/>
</dbReference>
<keyword evidence="13" id="KW-0326">Glycosidase</keyword>
<dbReference type="GO" id="GO:0003906">
    <property type="term" value="F:DNA-(apurinic or apyrimidinic site) endonuclease activity"/>
    <property type="evidence" value="ECO:0007669"/>
    <property type="project" value="InterPro"/>
</dbReference>
<evidence type="ECO:0000256" key="13">
    <source>
        <dbReference type="ARBA" id="ARBA00023295"/>
    </source>
</evidence>
<keyword evidence="10" id="KW-0234">DNA repair</keyword>
<evidence type="ECO:0000256" key="7">
    <source>
        <dbReference type="ARBA" id="ARBA00022801"/>
    </source>
</evidence>
<dbReference type="InterPro" id="IPR010979">
    <property type="entry name" value="Ribosomal_uS13-like_H2TH"/>
</dbReference>
<keyword evidence="4" id="KW-0479">Metal-binding</keyword>
<feature type="domain" description="FPG-type" evidence="16">
    <location>
        <begin position="272"/>
        <end position="306"/>
    </location>
</feature>
<dbReference type="PROSITE" id="PS51066">
    <property type="entry name" value="ZF_FPG_2"/>
    <property type="match status" value="1"/>
</dbReference>
<name>A0A938BS28_UNCW3</name>
<dbReference type="PANTHER" id="PTHR22993">
    <property type="entry name" value="FORMAMIDOPYRIMIDINE-DNA GLYCOSYLASE"/>
    <property type="match status" value="1"/>
</dbReference>
<keyword evidence="12" id="KW-0511">Multifunctional enzyme</keyword>
<keyword evidence="9" id="KW-0238">DNA-binding</keyword>
<keyword evidence="11" id="KW-0456">Lyase</keyword>
<feature type="region of interest" description="Disordered" evidence="15">
    <location>
        <begin position="69"/>
        <end position="97"/>
    </location>
</feature>
<evidence type="ECO:0000256" key="5">
    <source>
        <dbReference type="ARBA" id="ARBA00022763"/>
    </source>
</evidence>
<reference evidence="18" key="1">
    <citation type="submission" date="2019-03" db="EMBL/GenBank/DDBJ databases">
        <title>Lake Tanganyika Metagenome-Assembled Genomes (MAGs).</title>
        <authorList>
            <person name="Tran P."/>
        </authorList>
    </citation>
    <scope>NUCLEOTIDE SEQUENCE</scope>
    <source>
        <strain evidence="18">K_DeepCast_150m_m2_040</strain>
    </source>
</reference>
<dbReference type="Gene3D" id="3.20.190.10">
    <property type="entry name" value="MutM-like, N-terminal"/>
    <property type="match status" value="1"/>
</dbReference>
<evidence type="ECO:0000259" key="17">
    <source>
        <dbReference type="PROSITE" id="PS51068"/>
    </source>
</evidence>
<dbReference type="GO" id="GO:0003684">
    <property type="term" value="F:damaged DNA binding"/>
    <property type="evidence" value="ECO:0007669"/>
    <property type="project" value="InterPro"/>
</dbReference>
<protein>
    <submittedName>
        <fullName evidence="18">Fpg/Nei family DNA glycosylase</fullName>
    </submittedName>
</protein>
<keyword evidence="6 14" id="KW-0863">Zinc-finger</keyword>
<dbReference type="InterPro" id="IPR000214">
    <property type="entry name" value="Znf_DNA_glyclase/AP_lyase"/>
</dbReference>
<evidence type="ECO:0000256" key="12">
    <source>
        <dbReference type="ARBA" id="ARBA00023268"/>
    </source>
</evidence>
<dbReference type="PROSITE" id="PS51068">
    <property type="entry name" value="FPG_CAT"/>
    <property type="match status" value="1"/>
</dbReference>
<comment type="cofactor">
    <cofactor evidence="2">
        <name>Zn(2+)</name>
        <dbReference type="ChEBI" id="CHEBI:29105"/>
    </cofactor>
</comment>
<feature type="domain" description="Formamidopyrimidine-DNA glycosylase catalytic" evidence="17">
    <location>
        <begin position="2"/>
        <end position="153"/>
    </location>
</feature>
<evidence type="ECO:0000256" key="14">
    <source>
        <dbReference type="PROSITE-ProRule" id="PRU00391"/>
    </source>
</evidence>
<evidence type="ECO:0000259" key="16">
    <source>
        <dbReference type="PROSITE" id="PS51066"/>
    </source>
</evidence>
<evidence type="ECO:0000256" key="15">
    <source>
        <dbReference type="SAM" id="MobiDB-lite"/>
    </source>
</evidence>
<evidence type="ECO:0000256" key="9">
    <source>
        <dbReference type="ARBA" id="ARBA00023125"/>
    </source>
</evidence>
<dbReference type="PANTHER" id="PTHR22993:SF9">
    <property type="entry name" value="FORMAMIDOPYRIMIDINE-DNA GLYCOSYLASE"/>
    <property type="match status" value="1"/>
</dbReference>
<dbReference type="InterPro" id="IPR015886">
    <property type="entry name" value="H2TH_FPG"/>
</dbReference>
<dbReference type="GO" id="GO:0016829">
    <property type="term" value="F:lyase activity"/>
    <property type="evidence" value="ECO:0007669"/>
    <property type="project" value="UniProtKB-KW"/>
</dbReference>
<evidence type="ECO:0000256" key="3">
    <source>
        <dbReference type="ARBA" id="ARBA00009409"/>
    </source>
</evidence>
<dbReference type="GO" id="GO:0034039">
    <property type="term" value="F:8-oxo-7,8-dihydroguanine DNA N-glycosylase activity"/>
    <property type="evidence" value="ECO:0007669"/>
    <property type="project" value="TreeGrafter"/>
</dbReference>
<proteinExistence type="inferred from homology"/>
<dbReference type="SMART" id="SM01232">
    <property type="entry name" value="H2TH"/>
    <property type="match status" value="1"/>
</dbReference>
<evidence type="ECO:0000313" key="19">
    <source>
        <dbReference type="Proteomes" id="UP000779900"/>
    </source>
</evidence>
<comment type="caution">
    <text evidence="18">The sequence shown here is derived from an EMBL/GenBank/DDBJ whole genome shotgun (WGS) entry which is preliminary data.</text>
</comment>
<evidence type="ECO:0000256" key="10">
    <source>
        <dbReference type="ARBA" id="ARBA00023204"/>
    </source>
</evidence>
<evidence type="ECO:0000256" key="8">
    <source>
        <dbReference type="ARBA" id="ARBA00022833"/>
    </source>
</evidence>
<dbReference type="Proteomes" id="UP000779900">
    <property type="component" value="Unassembled WGS sequence"/>
</dbReference>
<evidence type="ECO:0000256" key="11">
    <source>
        <dbReference type="ARBA" id="ARBA00023239"/>
    </source>
</evidence>
<organism evidence="18 19">
    <name type="scientific">candidate division WOR-3 bacterium</name>
    <dbReference type="NCBI Taxonomy" id="2052148"/>
    <lineage>
        <taxon>Bacteria</taxon>
        <taxon>Bacteria division WOR-3</taxon>
    </lineage>
</organism>
<dbReference type="GO" id="GO:0006284">
    <property type="term" value="P:base-excision repair"/>
    <property type="evidence" value="ECO:0007669"/>
    <property type="project" value="InterPro"/>
</dbReference>
<dbReference type="GO" id="GO:0008270">
    <property type="term" value="F:zinc ion binding"/>
    <property type="evidence" value="ECO:0007669"/>
    <property type="project" value="UniProtKB-KW"/>
</dbReference>
<gene>
    <name evidence="18" type="ORF">FJY68_10235</name>
</gene>
<keyword evidence="5" id="KW-0227">DNA damage</keyword>
<dbReference type="AlphaFoldDB" id="A0A938BS28"/>
<dbReference type="InterPro" id="IPR035937">
    <property type="entry name" value="FPG_N"/>
</dbReference>
<evidence type="ECO:0000256" key="1">
    <source>
        <dbReference type="ARBA" id="ARBA00001668"/>
    </source>
</evidence>
<accession>A0A938BS28</accession>